<evidence type="ECO:0000259" key="10">
    <source>
        <dbReference type="SMART" id="SM00968"/>
    </source>
</evidence>
<dbReference type="FunFam" id="3.40.50.300:FF:000564">
    <property type="entry name" value="Structural maintenance of chromosomes 1A"/>
    <property type="match status" value="1"/>
</dbReference>
<dbReference type="GO" id="GO:0030893">
    <property type="term" value="C:meiotic cohesin complex"/>
    <property type="evidence" value="ECO:0007669"/>
    <property type="project" value="TreeGrafter"/>
</dbReference>
<feature type="coiled-coil region" evidence="9">
    <location>
        <begin position="263"/>
        <end position="447"/>
    </location>
</feature>
<reference evidence="11" key="1">
    <citation type="submission" date="2025-08" db="UniProtKB">
        <authorList>
            <consortium name="Ensembl"/>
        </authorList>
    </citation>
    <scope>IDENTIFICATION</scope>
</reference>
<dbReference type="PANTHER" id="PTHR18937:SF147">
    <property type="entry name" value="STRUCTURAL MAINTENANCE OF CHROMOSOMES PROTEIN 1B"/>
    <property type="match status" value="1"/>
</dbReference>
<evidence type="ECO:0000256" key="1">
    <source>
        <dbReference type="ARBA" id="ARBA00004123"/>
    </source>
</evidence>
<dbReference type="GO" id="GO:0007062">
    <property type="term" value="P:sister chromatid cohesion"/>
    <property type="evidence" value="ECO:0007669"/>
    <property type="project" value="InterPro"/>
</dbReference>
<dbReference type="GO" id="GO:0003677">
    <property type="term" value="F:DNA binding"/>
    <property type="evidence" value="ECO:0007669"/>
    <property type="project" value="TreeGrafter"/>
</dbReference>
<dbReference type="InterPro" id="IPR010935">
    <property type="entry name" value="SMC_hinge"/>
</dbReference>
<organism evidence="11 12">
    <name type="scientific">Leptobrachium leishanense</name>
    <name type="common">Leishan spiny toad</name>
    <dbReference type="NCBI Taxonomy" id="445787"/>
    <lineage>
        <taxon>Eukaryota</taxon>
        <taxon>Metazoa</taxon>
        <taxon>Chordata</taxon>
        <taxon>Craniata</taxon>
        <taxon>Vertebrata</taxon>
        <taxon>Euteleostomi</taxon>
        <taxon>Amphibia</taxon>
        <taxon>Batrachia</taxon>
        <taxon>Anura</taxon>
        <taxon>Pelobatoidea</taxon>
        <taxon>Megophryidae</taxon>
        <taxon>Leptobrachium</taxon>
    </lineage>
</organism>
<dbReference type="Ensembl" id="ENSLLET00000026035.1">
    <property type="protein sequence ID" value="ENSLLEP00000025077.1"/>
    <property type="gene ID" value="ENSLLEG00000015717.1"/>
</dbReference>
<comment type="similarity">
    <text evidence="3">Belongs to the SMC family. SMC1 subfamily.</text>
</comment>
<dbReference type="SMART" id="SM00968">
    <property type="entry name" value="SMC_hinge"/>
    <property type="match status" value="1"/>
</dbReference>
<dbReference type="Pfam" id="PF02463">
    <property type="entry name" value="SMC_N"/>
    <property type="match status" value="1"/>
</dbReference>
<evidence type="ECO:0000256" key="8">
    <source>
        <dbReference type="PIRNR" id="PIRNR005719"/>
    </source>
</evidence>
<keyword evidence="4" id="KW-0158">Chromosome</keyword>
<evidence type="ECO:0000313" key="11">
    <source>
        <dbReference type="Ensembl" id="ENSLLEP00000025077.1"/>
    </source>
</evidence>
<evidence type="ECO:0000313" key="12">
    <source>
        <dbReference type="Proteomes" id="UP000694569"/>
    </source>
</evidence>
<evidence type="ECO:0000256" key="6">
    <source>
        <dbReference type="ARBA" id="ARBA00023242"/>
    </source>
</evidence>
<keyword evidence="5 9" id="KW-0175">Coiled coil</keyword>
<feature type="coiled-coil region" evidence="9">
    <location>
        <begin position="603"/>
        <end position="633"/>
    </location>
</feature>
<dbReference type="SUPFAM" id="SSF52540">
    <property type="entry name" value="P-loop containing nucleoside triphosphate hydrolases"/>
    <property type="match status" value="2"/>
</dbReference>
<evidence type="ECO:0000256" key="5">
    <source>
        <dbReference type="ARBA" id="ARBA00023054"/>
    </source>
</evidence>
<evidence type="ECO:0000256" key="2">
    <source>
        <dbReference type="ARBA" id="ARBA00004286"/>
    </source>
</evidence>
<dbReference type="Gene3D" id="1.20.1060.20">
    <property type="match status" value="1"/>
</dbReference>
<evidence type="ECO:0000256" key="4">
    <source>
        <dbReference type="ARBA" id="ARBA00022454"/>
    </source>
</evidence>
<dbReference type="InterPro" id="IPR003395">
    <property type="entry name" value="RecF/RecN/SMC_N"/>
</dbReference>
<sequence>MGFLRELLLENFKSWRGRQLIGPFKRFNCVIGPNGSGKSNLMDALSFVMGERTANLRVKNVRELIHGAHIGKPVSSTASVHLVYCEENGEEKTFSRIIVGSSSEYRLNDRPIGRSAYIFELEKIGIIVKARNCLVFQGEVESIAMKKPKERTNLFEQISNSRELVADYEKKKKAMVEDKDEAQLVYSKKRNIAAQRKHAKFEKEEAERYKMIQEQLMGKRAQLQLFQLFHNEHKIGSLVSNLEERNNETNKHKEHLYGAEAGLKEEKKILGKMTRDLQQTEKEIKSAEISLNQIRPQYIKAKENTSHHLKKLETAKKALKNNEKRRLGLEQEINGLEVDVADVQKAQREFVKKEEELLGRQGDVELAESQLSQYRILKEEARKKTAVMAQQLEKLQWDHQADQEKLVSDERRQKEAQANKKHVENQIEDLKRRMEKLEDYINTCIKSLEENRTKEAQLIDEFEAGKLRGQEVNEELESVVSDLQNAQIDFHEGRRQTMKVEILESMKRLYPDAVFGRLFELCHPIHKKYHLAVTKVFGRYMNAIVVSTEKVARECIKFLKEKRAEPETFLSLDYLVTVALDGTLFLKSGVISGGASYLRFKAKRWDEKEISELKERRDNLVNELKELRKLRHKECDLKQLQAQSQGTHTRLKYSQSELEVIKKKHLANCLVEKSRLESELSNIASQLAMLSEEIDDRVGRIEELREQMNKVEDKVFKEFCEEIGVLTIREYEEEHIKHQQDADKKRLEFENQVTRLKIQLEYSRGQLEKEAMKEQKQNEALQKGEEQIVKLKKEEARIMFLVDEALSEQQRLKNVCTHKKSEVADAQKLVDETRKKILNMSREIAKRQKESLVVEGFLEQKKLERHNLLLDCKVQDIEITLQAGSLDDITEIKLDSEGTQTTADIYEREGNLQIDYSQLPDELKEEMSDKEITAELTKLRQECISHENTLLKTAAPNLKAMDKLRVASNKFQETSEAFEASRMKARTSCQEFEQVKQRRYELFSKCFEHVSVAINQIYKKLCRNPSAQAFLSPENPEEPYLEGIVYNCVAPGKRFMPMDNLSGGEKSVAALALVFAIHSFRPAPFIILDEVDAALDNTNISKVTSYIREMSREQCQMLVISLKQEFYSAADALLGVSTKQNEAIRSGVLTLDLSLYSEDEESDKKNIVNAAGSHLPDGSTGLVPCLSPLALRVALLAVLGF</sequence>
<dbReference type="GO" id="GO:0005634">
    <property type="term" value="C:nucleus"/>
    <property type="evidence" value="ECO:0007669"/>
    <property type="project" value="UniProtKB-SubCell"/>
</dbReference>
<proteinExistence type="inferred from homology"/>
<dbReference type="InterPro" id="IPR024704">
    <property type="entry name" value="SMC"/>
</dbReference>
<dbReference type="AlphaFoldDB" id="A0A8C5PN20"/>
<dbReference type="Gene3D" id="3.40.50.300">
    <property type="entry name" value="P-loop containing nucleotide triphosphate hydrolases"/>
    <property type="match status" value="2"/>
</dbReference>
<dbReference type="GeneTree" id="ENSGT00940000157633"/>
<evidence type="ECO:0000256" key="3">
    <source>
        <dbReference type="ARBA" id="ARBA00005597"/>
    </source>
</evidence>
<feature type="coiled-coil region" evidence="9">
    <location>
        <begin position="823"/>
        <end position="850"/>
    </location>
</feature>
<accession>A0A8C5PN20</accession>
<dbReference type="PIRSF" id="PIRSF005719">
    <property type="entry name" value="SMC"/>
    <property type="match status" value="1"/>
</dbReference>
<gene>
    <name evidence="11" type="primary">SMC1B</name>
</gene>
<dbReference type="InterPro" id="IPR027417">
    <property type="entry name" value="P-loop_NTPase"/>
</dbReference>
<keyword evidence="7" id="KW-0131">Cell cycle</keyword>
<comment type="subcellular location">
    <subcellularLocation>
        <location evidence="2">Chromosome</location>
    </subcellularLocation>
    <subcellularLocation>
        <location evidence="1 8">Nucleus</location>
    </subcellularLocation>
</comment>
<feature type="domain" description="SMC hinge" evidence="10">
    <location>
        <begin position="512"/>
        <end position="599"/>
    </location>
</feature>
<dbReference type="PANTHER" id="PTHR18937">
    <property type="entry name" value="STRUCTURAL MAINTENANCE OF CHROMOSOMES SMC FAMILY MEMBER"/>
    <property type="match status" value="1"/>
</dbReference>
<protein>
    <recommendedName>
        <fullName evidence="8">Structural maintenance of chromosomes protein</fullName>
    </recommendedName>
</protein>
<dbReference type="Pfam" id="PF06470">
    <property type="entry name" value="SMC_hinge"/>
    <property type="match status" value="1"/>
</dbReference>
<name>A0A8C5PN20_9ANUR</name>
<dbReference type="InterPro" id="IPR028468">
    <property type="entry name" value="Smc1_ABC"/>
</dbReference>
<dbReference type="GO" id="GO:0016887">
    <property type="term" value="F:ATP hydrolysis activity"/>
    <property type="evidence" value="ECO:0007669"/>
    <property type="project" value="InterPro"/>
</dbReference>
<dbReference type="Proteomes" id="UP000694569">
    <property type="component" value="Unplaced"/>
</dbReference>
<dbReference type="OrthoDB" id="413649at2759"/>
<dbReference type="GO" id="GO:0005524">
    <property type="term" value="F:ATP binding"/>
    <property type="evidence" value="ECO:0007669"/>
    <property type="project" value="InterPro"/>
</dbReference>
<dbReference type="SUPFAM" id="SSF75553">
    <property type="entry name" value="Smc hinge domain"/>
    <property type="match status" value="1"/>
</dbReference>
<evidence type="ECO:0000256" key="7">
    <source>
        <dbReference type="ARBA" id="ARBA00023306"/>
    </source>
</evidence>
<keyword evidence="6 8" id="KW-0539">Nucleus</keyword>
<evidence type="ECO:0000256" key="9">
    <source>
        <dbReference type="SAM" id="Coils"/>
    </source>
</evidence>
<dbReference type="InterPro" id="IPR036277">
    <property type="entry name" value="SMC_hinge_sf"/>
</dbReference>
<dbReference type="FunFam" id="1.20.1060.20:FF:000001">
    <property type="entry name" value="Structural maintenance of chromosomes 1A"/>
    <property type="match status" value="1"/>
</dbReference>
<keyword evidence="12" id="KW-1185">Reference proteome</keyword>
<feature type="coiled-coil region" evidence="9">
    <location>
        <begin position="673"/>
        <end position="794"/>
    </location>
</feature>
<reference evidence="11" key="2">
    <citation type="submission" date="2025-09" db="UniProtKB">
        <authorList>
            <consortium name="Ensembl"/>
        </authorList>
    </citation>
    <scope>IDENTIFICATION</scope>
</reference>
<dbReference type="CDD" id="cd03275">
    <property type="entry name" value="ABC_SMC1_euk"/>
    <property type="match status" value="1"/>
</dbReference>